<dbReference type="RefSeq" id="YP_010719791.1">
    <property type="nucleotide sequence ID" value="NC_072502.1"/>
</dbReference>
<evidence type="ECO:0000313" key="1">
    <source>
        <dbReference type="EMBL" id="WAX22373.1"/>
    </source>
</evidence>
<accession>A0A9Y1HTF1</accession>
<dbReference type="Proteomes" id="UP001211688">
    <property type="component" value="Segment"/>
</dbReference>
<sequence length="177" mass="19838">MDFLIPHMLPLAVARRMSMDLAAITLEAESLERKNGFCDGDILEDAIYWLGDNDYLKNDYQMKHGYEPYGFEHTVLIILVEGLFGMLMQDCEFHRVPTNHNPIRCHNVSDPGMKIVVPVSLVAALARATVQAEDPFALIGEIRSWQKRVLGTTTLTPTSCEDINRMLPPTSAGQTDC</sequence>
<dbReference type="EMBL" id="OP882271">
    <property type="protein sequence ID" value="WAX22373.1"/>
    <property type="molecule type" value="Genomic_DNA"/>
</dbReference>
<dbReference type="KEGG" id="vg:79412931"/>
<keyword evidence="2" id="KW-1185">Reference proteome</keyword>
<evidence type="ECO:0000313" key="2">
    <source>
        <dbReference type="Proteomes" id="UP001211688"/>
    </source>
</evidence>
<organism evidence="1 2">
    <name type="scientific">Pseudomonas phage MiCath</name>
    <dbReference type="NCBI Taxonomy" id="3003729"/>
    <lineage>
        <taxon>Viruses</taxon>
        <taxon>Duplodnaviria</taxon>
        <taxon>Heunggongvirae</taxon>
        <taxon>Uroviricota</taxon>
        <taxon>Caudoviricetes</taxon>
        <taxon>Queuovirinae</taxon>
        <taxon>Micathvirus</taxon>
        <taxon>Micathvirus micath</taxon>
    </lineage>
</organism>
<name>A0A9Y1HTF1_9CAUD</name>
<protein>
    <submittedName>
        <fullName evidence="1">Uncharacterized protein</fullName>
    </submittedName>
</protein>
<reference evidence="1" key="1">
    <citation type="submission" date="2022-11" db="EMBL/GenBank/DDBJ databases">
        <authorList>
            <person name="Jaryenneh J.D."/>
            <person name="Schoeniger J.S."/>
            <person name="Mageeney C.M."/>
        </authorList>
    </citation>
    <scope>NUCLEOTIDE SEQUENCE</scope>
</reference>
<proteinExistence type="predicted"/>
<dbReference type="GeneID" id="79412931"/>